<sequence length="229" mass="25288">MSTQTTGSVVDTYSEPNIESCALITIDVQTDFSRDQGAAYVEGTEPLLQTMAKIVTAFRRAGRPIVHVVRLYERDGSNAELCRRNLVADSSGIAAPGSEGSQLDVALRPSPDVALDPELLLRGEFQKIADNEWLMFKPRWGAFYETNLRAHLHQLGVDSLVFIGANFPNCPRTSIYEATERDFRVAMASDGISGTYTRGLEECRGIGVRVMSSDEICRWVEPRLVAESP</sequence>
<dbReference type="Gene3D" id="3.40.50.850">
    <property type="entry name" value="Isochorismatase-like"/>
    <property type="match status" value="1"/>
</dbReference>
<dbReference type="AlphaFoldDB" id="A0A3S3DZS5"/>
<dbReference type="PANTHER" id="PTHR43540">
    <property type="entry name" value="PEROXYUREIDOACRYLATE/UREIDOACRYLATE AMIDOHYDROLASE-RELATED"/>
    <property type="match status" value="1"/>
</dbReference>
<evidence type="ECO:0000313" key="4">
    <source>
        <dbReference type="Proteomes" id="UP000283479"/>
    </source>
</evidence>
<keyword evidence="1 3" id="KW-0378">Hydrolase</keyword>
<dbReference type="Proteomes" id="UP000283479">
    <property type="component" value="Unassembled WGS sequence"/>
</dbReference>
<dbReference type="Pfam" id="PF00857">
    <property type="entry name" value="Isochorismatase"/>
    <property type="match status" value="1"/>
</dbReference>
<dbReference type="CDD" id="cd00431">
    <property type="entry name" value="cysteine_hydrolases"/>
    <property type="match status" value="1"/>
</dbReference>
<gene>
    <name evidence="3" type="ORF">EGT50_07755</name>
</gene>
<protein>
    <submittedName>
        <fullName evidence="3">Cysteine hydrolase</fullName>
    </submittedName>
</protein>
<dbReference type="InterPro" id="IPR000868">
    <property type="entry name" value="Isochorismatase-like_dom"/>
</dbReference>
<dbReference type="PANTHER" id="PTHR43540:SF6">
    <property type="entry name" value="ISOCHORISMATASE-LIKE DOMAIN-CONTAINING PROTEIN"/>
    <property type="match status" value="1"/>
</dbReference>
<name>A0A3S3DZS5_9NOCA</name>
<keyword evidence="4" id="KW-1185">Reference proteome</keyword>
<accession>A0A3S3DZS5</accession>
<evidence type="ECO:0000256" key="1">
    <source>
        <dbReference type="ARBA" id="ARBA00022801"/>
    </source>
</evidence>
<dbReference type="EMBL" id="RKLO01000003">
    <property type="protein sequence ID" value="RVW02662.1"/>
    <property type="molecule type" value="Genomic_DNA"/>
</dbReference>
<evidence type="ECO:0000259" key="2">
    <source>
        <dbReference type="Pfam" id="PF00857"/>
    </source>
</evidence>
<feature type="domain" description="Isochorismatase-like" evidence="2">
    <location>
        <begin position="21"/>
        <end position="201"/>
    </location>
</feature>
<dbReference type="RefSeq" id="WP_127952480.1">
    <property type="nucleotide sequence ID" value="NZ_RKLO01000003.1"/>
</dbReference>
<evidence type="ECO:0000313" key="3">
    <source>
        <dbReference type="EMBL" id="RVW02662.1"/>
    </source>
</evidence>
<dbReference type="SUPFAM" id="SSF52499">
    <property type="entry name" value="Isochorismatase-like hydrolases"/>
    <property type="match status" value="1"/>
</dbReference>
<organism evidence="3 4">
    <name type="scientific">Rhodococcus xishaensis</name>
    <dbReference type="NCBI Taxonomy" id="2487364"/>
    <lineage>
        <taxon>Bacteria</taxon>
        <taxon>Bacillati</taxon>
        <taxon>Actinomycetota</taxon>
        <taxon>Actinomycetes</taxon>
        <taxon>Mycobacteriales</taxon>
        <taxon>Nocardiaceae</taxon>
        <taxon>Rhodococcus</taxon>
    </lineage>
</organism>
<dbReference type="InterPro" id="IPR036380">
    <property type="entry name" value="Isochorismatase-like_sf"/>
</dbReference>
<dbReference type="GO" id="GO:0016787">
    <property type="term" value="F:hydrolase activity"/>
    <property type="evidence" value="ECO:0007669"/>
    <property type="project" value="UniProtKB-KW"/>
</dbReference>
<dbReference type="InterPro" id="IPR050272">
    <property type="entry name" value="Isochorismatase-like_hydrls"/>
</dbReference>
<comment type="caution">
    <text evidence="3">The sequence shown here is derived from an EMBL/GenBank/DDBJ whole genome shotgun (WGS) entry which is preliminary data.</text>
</comment>
<reference evidence="3 4" key="1">
    <citation type="submission" date="2018-11" db="EMBL/GenBank/DDBJ databases">
        <title>Rhodococcus spongicola sp. nov. and Rhodococcus xishaensis sp. nov. from marine sponges.</title>
        <authorList>
            <person name="Li L."/>
            <person name="Lin H.W."/>
        </authorList>
    </citation>
    <scope>NUCLEOTIDE SEQUENCE [LARGE SCALE GENOMIC DNA]</scope>
    <source>
        <strain evidence="3 4">LHW51113</strain>
    </source>
</reference>
<dbReference type="OrthoDB" id="3174612at2"/>
<proteinExistence type="predicted"/>